<evidence type="ECO:0000313" key="3">
    <source>
        <dbReference type="Proteomes" id="UP000324354"/>
    </source>
</evidence>
<dbReference type="EMBL" id="CP023154">
    <property type="protein sequence ID" value="QEK78766.1"/>
    <property type="molecule type" value="Genomic_DNA"/>
</dbReference>
<proteinExistence type="predicted"/>
<sequence>MVVRYLIFTLTVFIFIVGITLAFLYTAYHSQPPAQQKEGCLITSDSRVFTLDWGSVVLQEVNDTKEVPLVKFIVDSQGKTNITVENVTAKVPVVVLKACSKDGELLWRMEFPSYLWAYEDSYGKENGTAVPKVLATHSYTYLYIIVYQTAPRAYQEFRAKAPNDYLYILGENGTVKVIDLGSNVVPIRNVFLTSNGNYVLIGFEKPQPDGSPYSGEIIILNKTEVLFRKTFFIKDPSCLCNIIPGWGRINRDGCAVFGLYNGRGEYCNGKFTYKER</sequence>
<dbReference type="Proteomes" id="UP000324354">
    <property type="component" value="Chromosome"/>
</dbReference>
<dbReference type="AlphaFoldDB" id="A0A5C0XNK4"/>
<organism evidence="2 3">
    <name type="scientific">Pyrococcus furiosus (strain ATCC 43587 / DSM 3638 / JCM 8422 / Vc1)</name>
    <dbReference type="NCBI Taxonomy" id="186497"/>
    <lineage>
        <taxon>Archaea</taxon>
        <taxon>Methanobacteriati</taxon>
        <taxon>Methanobacteriota</taxon>
        <taxon>Thermococci</taxon>
        <taxon>Thermococcales</taxon>
        <taxon>Thermococcaceae</taxon>
        <taxon>Pyrococcus</taxon>
    </lineage>
</organism>
<protein>
    <submittedName>
        <fullName evidence="2">Uncharacterized protein</fullName>
    </submittedName>
</protein>
<name>A0A5C0XNK4_PYRFU</name>
<accession>A0A5C0XNK4</accession>
<feature type="transmembrane region" description="Helical" evidence="1">
    <location>
        <begin position="6"/>
        <end position="28"/>
    </location>
</feature>
<evidence type="ECO:0000256" key="1">
    <source>
        <dbReference type="SAM" id="Phobius"/>
    </source>
</evidence>
<evidence type="ECO:0000313" key="2">
    <source>
        <dbReference type="EMBL" id="QEK78766.1"/>
    </source>
</evidence>
<reference evidence="2 3" key="1">
    <citation type="submission" date="2017-08" db="EMBL/GenBank/DDBJ databases">
        <title>Resequencing and Reannotation of the genome of Pyrococcus furiosus type strain DSM3638.</title>
        <authorList>
            <person name="Reichelt R.M."/>
            <person name="Bunk B."/>
        </authorList>
    </citation>
    <scope>NUCLEOTIDE SEQUENCE [LARGE SCALE GENOMIC DNA]</scope>
    <source>
        <strain evidence="2 3">DSM 3638</strain>
    </source>
</reference>
<keyword evidence="1" id="KW-0472">Membrane</keyword>
<keyword evidence="1" id="KW-0812">Transmembrane</keyword>
<gene>
    <name evidence="2" type="ORF">PFDSM3638_05570</name>
</gene>
<keyword evidence="1" id="KW-1133">Transmembrane helix</keyword>